<comment type="caution">
    <text evidence="2">The sequence shown here is derived from an EMBL/GenBank/DDBJ whole genome shotgun (WGS) entry which is preliminary data.</text>
</comment>
<sequence>MITTRRSKYFFAISTLIAASLAIPLFVGAQTADPAAALLDSIASGIPTPDEIRTASVKGSIGAQITPEIPGPNEQASITLTSSLADLSTASISWTLNGKSVGSGRGQKTLTFSTGGLGTVSTVTASVTTLDGIFIGKTFVFRPLVIVLDWEADTYTPPFYRGKALPSPRAGLRVVSTIQGTSLSPKSFVYQWRKNGLVVPEISGYGASTVTVPQAFDHGGNTIIEVTATSLDGSFSAKKSVTIASTNPQPLLYQELPLEGVTYQSALGANVLTAGNELTVHIEPYFAPLADWIAGKILYRWTANGAPLLTATLSPNSGLSGEYGPNRLTLINNDTAAKTISLSFGAQNSANMEQLGNMMLGVGLGGKSSSQTF</sequence>
<reference evidence="2 3" key="1">
    <citation type="journal article" date="2016" name="Nat. Commun.">
        <title>Thousands of microbial genomes shed light on interconnected biogeochemical processes in an aquifer system.</title>
        <authorList>
            <person name="Anantharaman K."/>
            <person name="Brown C.T."/>
            <person name="Hug L.A."/>
            <person name="Sharon I."/>
            <person name="Castelle C.J."/>
            <person name="Probst A.J."/>
            <person name="Thomas B.C."/>
            <person name="Singh A."/>
            <person name="Wilkins M.J."/>
            <person name="Karaoz U."/>
            <person name="Brodie E.L."/>
            <person name="Williams K.H."/>
            <person name="Hubbard S.S."/>
            <person name="Banfield J.F."/>
        </authorList>
    </citation>
    <scope>NUCLEOTIDE SEQUENCE [LARGE SCALE GENOMIC DNA]</scope>
</reference>
<organism evidence="2 3">
    <name type="scientific">Candidatus Yonathbacteria bacterium RIFCSPHIGHO2_01_FULL_51_10</name>
    <dbReference type="NCBI Taxonomy" id="1802723"/>
    <lineage>
        <taxon>Bacteria</taxon>
        <taxon>Candidatus Yonathiibacteriota</taxon>
    </lineage>
</organism>
<name>A0A1G2S9K5_9BACT</name>
<keyword evidence="1" id="KW-0732">Signal</keyword>
<gene>
    <name evidence="2" type="ORF">A2675_00055</name>
</gene>
<feature type="chain" id="PRO_5009584362" description="Ig-like domain-containing protein" evidence="1">
    <location>
        <begin position="30"/>
        <end position="373"/>
    </location>
</feature>
<evidence type="ECO:0000313" key="2">
    <source>
        <dbReference type="EMBL" id="OHA81418.1"/>
    </source>
</evidence>
<dbReference type="Proteomes" id="UP000176997">
    <property type="component" value="Unassembled WGS sequence"/>
</dbReference>
<dbReference type="AlphaFoldDB" id="A0A1G2S9K5"/>
<accession>A0A1G2S9K5</accession>
<dbReference type="STRING" id="1802723.A2675_00055"/>
<evidence type="ECO:0000256" key="1">
    <source>
        <dbReference type="SAM" id="SignalP"/>
    </source>
</evidence>
<feature type="signal peptide" evidence="1">
    <location>
        <begin position="1"/>
        <end position="29"/>
    </location>
</feature>
<evidence type="ECO:0008006" key="4">
    <source>
        <dbReference type="Google" id="ProtNLM"/>
    </source>
</evidence>
<dbReference type="EMBL" id="MHUS01000011">
    <property type="protein sequence ID" value="OHA81418.1"/>
    <property type="molecule type" value="Genomic_DNA"/>
</dbReference>
<evidence type="ECO:0000313" key="3">
    <source>
        <dbReference type="Proteomes" id="UP000176997"/>
    </source>
</evidence>
<protein>
    <recommendedName>
        <fullName evidence="4">Ig-like domain-containing protein</fullName>
    </recommendedName>
</protein>
<proteinExistence type="predicted"/>